<dbReference type="Gene3D" id="3.90.550.10">
    <property type="entry name" value="Spore Coat Polysaccharide Biosynthesis Protein SpsA, Chain A"/>
    <property type="match status" value="1"/>
</dbReference>
<accession>A0ABS5ZBJ7</accession>
<dbReference type="Proteomes" id="UP000690515">
    <property type="component" value="Unassembled WGS sequence"/>
</dbReference>
<keyword evidence="6" id="KW-0342">GTP-binding</keyword>
<dbReference type="InterPro" id="IPR025877">
    <property type="entry name" value="MobA-like_NTP_Trfase"/>
</dbReference>
<keyword evidence="5" id="KW-0460">Magnesium</keyword>
<feature type="domain" description="MobA-like NTP transferase" evidence="8">
    <location>
        <begin position="13"/>
        <end position="126"/>
    </location>
</feature>
<dbReference type="RefSeq" id="WP_215818793.1">
    <property type="nucleotide sequence ID" value="NZ_JAGSOY010000009.1"/>
</dbReference>
<reference evidence="9 10" key="1">
    <citation type="submission" date="2021-04" db="EMBL/GenBank/DDBJ databases">
        <authorList>
            <person name="Pira H."/>
            <person name="Risdian C."/>
            <person name="Wink J."/>
        </authorList>
    </citation>
    <scope>NUCLEOTIDE SEQUENCE [LARGE SCALE GENOMIC DNA]</scope>
    <source>
        <strain evidence="9 10">WH53</strain>
    </source>
</reference>
<keyword evidence="3" id="KW-0479">Metal-binding</keyword>
<evidence type="ECO:0000313" key="10">
    <source>
        <dbReference type="Proteomes" id="UP000690515"/>
    </source>
</evidence>
<organism evidence="9 10">
    <name type="scientific">Zooshikella harenae</name>
    <dbReference type="NCBI Taxonomy" id="2827238"/>
    <lineage>
        <taxon>Bacteria</taxon>
        <taxon>Pseudomonadati</taxon>
        <taxon>Pseudomonadota</taxon>
        <taxon>Gammaproteobacteria</taxon>
        <taxon>Oceanospirillales</taxon>
        <taxon>Zooshikellaceae</taxon>
        <taxon>Zooshikella</taxon>
    </lineage>
</organism>
<evidence type="ECO:0000256" key="1">
    <source>
        <dbReference type="ARBA" id="ARBA00022490"/>
    </source>
</evidence>
<dbReference type="EMBL" id="JAGSOY010000009">
    <property type="protein sequence ID" value="MBU2710625.1"/>
    <property type="molecule type" value="Genomic_DNA"/>
</dbReference>
<evidence type="ECO:0000256" key="3">
    <source>
        <dbReference type="ARBA" id="ARBA00022723"/>
    </source>
</evidence>
<evidence type="ECO:0000259" key="8">
    <source>
        <dbReference type="Pfam" id="PF12804"/>
    </source>
</evidence>
<proteinExistence type="predicted"/>
<dbReference type="PANTHER" id="PTHR19136">
    <property type="entry name" value="MOLYBDENUM COFACTOR GUANYLYLTRANSFERASE"/>
    <property type="match status" value="1"/>
</dbReference>
<comment type="caution">
    <text evidence="9">The sequence shown here is derived from an EMBL/GenBank/DDBJ whole genome shotgun (WGS) entry which is preliminary data.</text>
</comment>
<gene>
    <name evidence="9" type="ORF">KCG35_06110</name>
</gene>
<evidence type="ECO:0000256" key="5">
    <source>
        <dbReference type="ARBA" id="ARBA00022842"/>
    </source>
</evidence>
<evidence type="ECO:0000256" key="6">
    <source>
        <dbReference type="ARBA" id="ARBA00023134"/>
    </source>
</evidence>
<evidence type="ECO:0000313" key="9">
    <source>
        <dbReference type="EMBL" id="MBU2710625.1"/>
    </source>
</evidence>
<evidence type="ECO:0000256" key="2">
    <source>
        <dbReference type="ARBA" id="ARBA00022679"/>
    </source>
</evidence>
<dbReference type="Pfam" id="PF12804">
    <property type="entry name" value="NTP_transf_3"/>
    <property type="match status" value="1"/>
</dbReference>
<dbReference type="InterPro" id="IPR013482">
    <property type="entry name" value="Molybde_CF_guanTrfase"/>
</dbReference>
<keyword evidence="4" id="KW-0547">Nucleotide-binding</keyword>
<dbReference type="GO" id="GO:0016779">
    <property type="term" value="F:nucleotidyltransferase activity"/>
    <property type="evidence" value="ECO:0007669"/>
    <property type="project" value="UniProtKB-KW"/>
</dbReference>
<keyword evidence="2" id="KW-0808">Transferase</keyword>
<keyword evidence="9" id="KW-0548">Nucleotidyltransferase</keyword>
<keyword evidence="10" id="KW-1185">Reference proteome</keyword>
<dbReference type="SUPFAM" id="SSF53448">
    <property type="entry name" value="Nucleotide-diphospho-sugar transferases"/>
    <property type="match status" value="1"/>
</dbReference>
<protein>
    <submittedName>
        <fullName evidence="9">Molybdenum cofactor guanylyltransferase</fullName>
    </submittedName>
</protein>
<keyword evidence="1" id="KW-0963">Cytoplasm</keyword>
<dbReference type="PANTHER" id="PTHR19136:SF81">
    <property type="entry name" value="MOLYBDENUM COFACTOR GUANYLYLTRANSFERASE"/>
    <property type="match status" value="1"/>
</dbReference>
<dbReference type="CDD" id="cd02503">
    <property type="entry name" value="MobA"/>
    <property type="match status" value="1"/>
</dbReference>
<sequence length="187" mass="20499">MFEGVDGNPETIGVILAGGLSSRMKQDKAQLVLPSGKNLLAHAENLMASLPLTEVIVSGKQGVSDIYPKRGPLGGILAIAKRYPGKRLLVIPVDMPLLKPEVLSKLLITNNPNNVPVVYLGYPLPLLLSLTKEVVDYLNDAMQGLKSASIKSMLMEFQCIQLPELNEEYFFNCNTPEEFAFICQQLN</sequence>
<dbReference type="InterPro" id="IPR029044">
    <property type="entry name" value="Nucleotide-diphossugar_trans"/>
</dbReference>
<name>A0ABS5ZBJ7_9GAMM</name>
<evidence type="ECO:0000256" key="4">
    <source>
        <dbReference type="ARBA" id="ARBA00022741"/>
    </source>
</evidence>
<evidence type="ECO:0000256" key="7">
    <source>
        <dbReference type="ARBA" id="ARBA00023150"/>
    </source>
</evidence>
<keyword evidence="7" id="KW-0501">Molybdenum cofactor biosynthesis</keyword>